<feature type="coiled-coil region" evidence="1">
    <location>
        <begin position="169"/>
        <end position="196"/>
    </location>
</feature>
<name>A0A8H5YW20_9HYPO</name>
<gene>
    <name evidence="2" type="ORF">FMUND_4418</name>
</gene>
<keyword evidence="3" id="KW-1185">Reference proteome</keyword>
<comment type="caution">
    <text evidence="2">The sequence shown here is derived from an EMBL/GenBank/DDBJ whole genome shotgun (WGS) entry which is preliminary data.</text>
</comment>
<dbReference type="Proteomes" id="UP000544331">
    <property type="component" value="Unassembled WGS sequence"/>
</dbReference>
<dbReference type="AlphaFoldDB" id="A0A8H5YW20"/>
<protein>
    <submittedName>
        <fullName evidence="2">Uncharacterized protein</fullName>
    </submittedName>
</protein>
<organism evidence="2 3">
    <name type="scientific">Fusarium mundagurra</name>
    <dbReference type="NCBI Taxonomy" id="1567541"/>
    <lineage>
        <taxon>Eukaryota</taxon>
        <taxon>Fungi</taxon>
        <taxon>Dikarya</taxon>
        <taxon>Ascomycota</taxon>
        <taxon>Pezizomycotina</taxon>
        <taxon>Sordariomycetes</taxon>
        <taxon>Hypocreomycetidae</taxon>
        <taxon>Hypocreales</taxon>
        <taxon>Nectriaceae</taxon>
        <taxon>Fusarium</taxon>
        <taxon>Fusarium fujikuroi species complex</taxon>
    </lineage>
</organism>
<feature type="coiled-coil region" evidence="1">
    <location>
        <begin position="249"/>
        <end position="283"/>
    </location>
</feature>
<reference evidence="2 3" key="1">
    <citation type="submission" date="2020-05" db="EMBL/GenBank/DDBJ databases">
        <title>Identification and distribution of gene clusters putatively required for synthesis of sphingolipid metabolism inhibitors in phylogenetically diverse species of the filamentous fungus Fusarium.</title>
        <authorList>
            <person name="Kim H.-S."/>
            <person name="Busman M."/>
            <person name="Brown D.W."/>
            <person name="Divon H."/>
            <person name="Uhlig S."/>
            <person name="Proctor R.H."/>
        </authorList>
    </citation>
    <scope>NUCLEOTIDE SEQUENCE [LARGE SCALE GENOMIC DNA]</scope>
    <source>
        <strain evidence="2 3">NRRL 66235</strain>
    </source>
</reference>
<evidence type="ECO:0000313" key="3">
    <source>
        <dbReference type="Proteomes" id="UP000544331"/>
    </source>
</evidence>
<dbReference type="SUPFAM" id="SSF58100">
    <property type="entry name" value="Bacterial hemolysins"/>
    <property type="match status" value="1"/>
</dbReference>
<evidence type="ECO:0000256" key="1">
    <source>
        <dbReference type="SAM" id="Coils"/>
    </source>
</evidence>
<keyword evidence="1" id="KW-0175">Coiled coil</keyword>
<dbReference type="EMBL" id="JAAOAN010000134">
    <property type="protein sequence ID" value="KAF5719948.1"/>
    <property type="molecule type" value="Genomic_DNA"/>
</dbReference>
<dbReference type="OrthoDB" id="1881at2759"/>
<dbReference type="Gene3D" id="1.20.1170.10">
    <property type="match status" value="1"/>
</dbReference>
<proteinExistence type="predicted"/>
<accession>A0A8H5YW20</accession>
<sequence length="434" mass="48827">MNSNLKQTLEHIAQGVAEESNALSTLSDQVAVIESQQHEVRTETVRILSLIAEIVHEQGIFANEFNNLCRDWAPKFHTDEPVPAAISQSLRQWHDLFSRRVHYLTQAATSLVETTSIYKEEARQATSNIQVYHRDRILQLNMQITKIQVDCTSEAERLEAWRQRILSARDGLTREVSNLNGDIDQVQARIETQNKDKKGLGFGITGTGLGVIGIGLGTLCPPLGAAASVISITSTITGIVLTESKRSKLKELEKEVDKIGHRSQQINNEIENMNQESKFFKEQSTEVKTVHEDVQRLLENFSPIKEMAETLERASIQRCSISSSLSLRVSGILSSSTALEMVMSYENLMECAEAILSDFSYSTQEDRQPLIEWEISTPDHPANGTDNLALNQVLADLQTGLDEIKVRGSTMENIRLLEDRDDYHEMMKPRFLNM</sequence>
<evidence type="ECO:0000313" key="2">
    <source>
        <dbReference type="EMBL" id="KAF5719948.1"/>
    </source>
</evidence>